<name>A0ABN9X0I1_9DINO</name>
<evidence type="ECO:0000256" key="1">
    <source>
        <dbReference type="SAM" id="Coils"/>
    </source>
</evidence>
<protein>
    <submittedName>
        <fullName evidence="2">Uncharacterized protein</fullName>
    </submittedName>
</protein>
<gene>
    <name evidence="2" type="ORF">PCOR1329_LOCUS72319</name>
</gene>
<keyword evidence="3" id="KW-1185">Reference proteome</keyword>
<feature type="coiled-coil region" evidence="1">
    <location>
        <begin position="19"/>
        <end position="53"/>
    </location>
</feature>
<accession>A0ABN9X0I1</accession>
<dbReference type="EMBL" id="CAUYUJ010019659">
    <property type="protein sequence ID" value="CAK0892738.1"/>
    <property type="molecule type" value="Genomic_DNA"/>
</dbReference>
<comment type="caution">
    <text evidence="2">The sequence shown here is derived from an EMBL/GenBank/DDBJ whole genome shotgun (WGS) entry which is preliminary data.</text>
</comment>
<sequence>MKVLIDKLDTNTETIHRLEDSLKDDIRRMKADVAQQNERIDALDRKMAHSAQEQANEIAQIVEGQLTESLKS</sequence>
<keyword evidence="1" id="KW-0175">Coiled coil</keyword>
<evidence type="ECO:0000313" key="2">
    <source>
        <dbReference type="EMBL" id="CAK0892738.1"/>
    </source>
</evidence>
<organism evidence="2 3">
    <name type="scientific">Prorocentrum cordatum</name>
    <dbReference type="NCBI Taxonomy" id="2364126"/>
    <lineage>
        <taxon>Eukaryota</taxon>
        <taxon>Sar</taxon>
        <taxon>Alveolata</taxon>
        <taxon>Dinophyceae</taxon>
        <taxon>Prorocentrales</taxon>
        <taxon>Prorocentraceae</taxon>
        <taxon>Prorocentrum</taxon>
    </lineage>
</organism>
<reference evidence="2" key="1">
    <citation type="submission" date="2023-10" db="EMBL/GenBank/DDBJ databases">
        <authorList>
            <person name="Chen Y."/>
            <person name="Shah S."/>
            <person name="Dougan E. K."/>
            <person name="Thang M."/>
            <person name="Chan C."/>
        </authorList>
    </citation>
    <scope>NUCLEOTIDE SEQUENCE [LARGE SCALE GENOMIC DNA]</scope>
</reference>
<dbReference type="Proteomes" id="UP001189429">
    <property type="component" value="Unassembled WGS sequence"/>
</dbReference>
<feature type="non-terminal residue" evidence="2">
    <location>
        <position position="72"/>
    </location>
</feature>
<proteinExistence type="predicted"/>
<evidence type="ECO:0000313" key="3">
    <source>
        <dbReference type="Proteomes" id="UP001189429"/>
    </source>
</evidence>